<keyword evidence="2" id="KW-1133">Transmembrane helix</keyword>
<dbReference type="EMBL" id="PGGS01000734">
    <property type="protein sequence ID" value="PNH02036.1"/>
    <property type="molecule type" value="Genomic_DNA"/>
</dbReference>
<reference evidence="3 4" key="1">
    <citation type="journal article" date="2017" name="Mol. Biol. Evol.">
        <title>The 4-celled Tetrabaena socialis nuclear genome reveals the essential components for genetic control of cell number at the origin of multicellularity in the volvocine lineage.</title>
        <authorList>
            <person name="Featherston J."/>
            <person name="Arakaki Y."/>
            <person name="Hanschen E.R."/>
            <person name="Ferris P.J."/>
            <person name="Michod R.E."/>
            <person name="Olson B.J.S.C."/>
            <person name="Nozaki H."/>
            <person name="Durand P.M."/>
        </authorList>
    </citation>
    <scope>NUCLEOTIDE SEQUENCE [LARGE SCALE GENOMIC DNA]</scope>
    <source>
        <strain evidence="3 4">NIES-571</strain>
    </source>
</reference>
<proteinExistence type="predicted"/>
<evidence type="ECO:0000256" key="1">
    <source>
        <dbReference type="SAM" id="MobiDB-lite"/>
    </source>
</evidence>
<organism evidence="3 4">
    <name type="scientific">Tetrabaena socialis</name>
    <dbReference type="NCBI Taxonomy" id="47790"/>
    <lineage>
        <taxon>Eukaryota</taxon>
        <taxon>Viridiplantae</taxon>
        <taxon>Chlorophyta</taxon>
        <taxon>core chlorophytes</taxon>
        <taxon>Chlorophyceae</taxon>
        <taxon>CS clade</taxon>
        <taxon>Chlamydomonadales</taxon>
        <taxon>Tetrabaenaceae</taxon>
        <taxon>Tetrabaena</taxon>
    </lineage>
</organism>
<accession>A0A2J7ZP43</accession>
<protein>
    <submittedName>
        <fullName evidence="3">Uncharacterized protein</fullName>
    </submittedName>
</protein>
<feature type="transmembrane region" description="Helical" evidence="2">
    <location>
        <begin position="41"/>
        <end position="62"/>
    </location>
</feature>
<evidence type="ECO:0000313" key="4">
    <source>
        <dbReference type="Proteomes" id="UP000236333"/>
    </source>
</evidence>
<feature type="non-terminal residue" evidence="3">
    <location>
        <position position="1"/>
    </location>
</feature>
<keyword evidence="4" id="KW-1185">Reference proteome</keyword>
<evidence type="ECO:0000256" key="2">
    <source>
        <dbReference type="SAM" id="Phobius"/>
    </source>
</evidence>
<gene>
    <name evidence="3" type="ORF">TSOC_011996</name>
</gene>
<evidence type="ECO:0000313" key="3">
    <source>
        <dbReference type="EMBL" id="PNH02036.1"/>
    </source>
</evidence>
<comment type="caution">
    <text evidence="3">The sequence shown here is derived from an EMBL/GenBank/DDBJ whole genome shotgun (WGS) entry which is preliminary data.</text>
</comment>
<name>A0A2J7ZP43_9CHLO</name>
<dbReference type="OrthoDB" id="10638489at2759"/>
<feature type="compositionally biased region" description="Acidic residues" evidence="1">
    <location>
        <begin position="82"/>
        <end position="106"/>
    </location>
</feature>
<dbReference type="AlphaFoldDB" id="A0A2J7ZP43"/>
<keyword evidence="2" id="KW-0472">Membrane</keyword>
<sequence length="138" mass="14516">EPFVGAARSEPLRPGGATGTWRVSVKPAAPAASDMQLSPKWLAALLVCGYLLGKLITFFVLYKGARVFWAWRAKRRAAAAGEEVDGPEDDPAAPLLGDEDVEDGEVVTEKAEHAAGEGVTVVAERGGEEGARQGTSRV</sequence>
<keyword evidence="2" id="KW-0812">Transmembrane</keyword>
<dbReference type="Proteomes" id="UP000236333">
    <property type="component" value="Unassembled WGS sequence"/>
</dbReference>
<feature type="region of interest" description="Disordered" evidence="1">
    <location>
        <begin position="78"/>
        <end position="138"/>
    </location>
</feature>